<dbReference type="Pfam" id="PF02518">
    <property type="entry name" value="HATPase_c"/>
    <property type="match status" value="1"/>
</dbReference>
<feature type="domain" description="Histidine kinase" evidence="15">
    <location>
        <begin position="221"/>
        <end position="432"/>
    </location>
</feature>
<feature type="domain" description="HAMP" evidence="16">
    <location>
        <begin position="161"/>
        <end position="213"/>
    </location>
</feature>
<keyword evidence="12" id="KW-0902">Two-component regulatory system</keyword>
<dbReference type="EC" id="2.7.13.3" evidence="3"/>
<feature type="transmembrane region" description="Helical" evidence="14">
    <location>
        <begin position="12"/>
        <end position="31"/>
    </location>
</feature>
<dbReference type="InterPro" id="IPR004358">
    <property type="entry name" value="Sig_transdc_His_kin-like_C"/>
</dbReference>
<keyword evidence="6" id="KW-0808">Transferase</keyword>
<dbReference type="InterPro" id="IPR036097">
    <property type="entry name" value="HisK_dim/P_sf"/>
</dbReference>
<dbReference type="SUPFAM" id="SSF55874">
    <property type="entry name" value="ATPase domain of HSP90 chaperone/DNA topoisomerase II/histidine kinase"/>
    <property type="match status" value="1"/>
</dbReference>
<protein>
    <recommendedName>
        <fullName evidence="3">histidine kinase</fullName>
        <ecNumber evidence="3">2.7.13.3</ecNumber>
    </recommendedName>
</protein>
<evidence type="ECO:0000256" key="7">
    <source>
        <dbReference type="ARBA" id="ARBA00022692"/>
    </source>
</evidence>
<evidence type="ECO:0000256" key="10">
    <source>
        <dbReference type="ARBA" id="ARBA00022840"/>
    </source>
</evidence>
<dbReference type="AlphaFoldDB" id="W4F292"/>
<dbReference type="FunFam" id="1.10.287.130:FF:000001">
    <property type="entry name" value="Two-component sensor histidine kinase"/>
    <property type="match status" value="1"/>
</dbReference>
<keyword evidence="13 14" id="KW-0472">Membrane</keyword>
<keyword evidence="8" id="KW-0547">Nucleotide-binding</keyword>
<dbReference type="CDD" id="cd00082">
    <property type="entry name" value="HisKA"/>
    <property type="match status" value="1"/>
</dbReference>
<evidence type="ECO:0000256" key="4">
    <source>
        <dbReference type="ARBA" id="ARBA00022475"/>
    </source>
</evidence>
<dbReference type="PANTHER" id="PTHR45528:SF1">
    <property type="entry name" value="SENSOR HISTIDINE KINASE CPXA"/>
    <property type="match status" value="1"/>
</dbReference>
<evidence type="ECO:0000259" key="15">
    <source>
        <dbReference type="PROSITE" id="PS50109"/>
    </source>
</evidence>
<evidence type="ECO:0000256" key="13">
    <source>
        <dbReference type="ARBA" id="ARBA00023136"/>
    </source>
</evidence>
<dbReference type="InterPro" id="IPR050398">
    <property type="entry name" value="HssS/ArlS-like"/>
</dbReference>
<keyword evidence="11 14" id="KW-1133">Transmembrane helix</keyword>
<evidence type="ECO:0000256" key="5">
    <source>
        <dbReference type="ARBA" id="ARBA00022553"/>
    </source>
</evidence>
<dbReference type="SMART" id="SM00387">
    <property type="entry name" value="HATPase_c"/>
    <property type="match status" value="1"/>
</dbReference>
<keyword evidence="4" id="KW-1003">Cell membrane</keyword>
<comment type="catalytic activity">
    <reaction evidence="1">
        <text>ATP + protein L-histidine = ADP + protein N-phospho-L-histidine.</text>
        <dbReference type="EC" id="2.7.13.3"/>
    </reaction>
</comment>
<evidence type="ECO:0000313" key="17">
    <source>
        <dbReference type="EMBL" id="ETT86584.1"/>
    </source>
</evidence>
<comment type="subcellular location">
    <subcellularLocation>
        <location evidence="2">Cell membrane</location>
        <topology evidence="2">Multi-pass membrane protein</topology>
    </subcellularLocation>
</comment>
<dbReference type="InterPro" id="IPR036890">
    <property type="entry name" value="HATPase_C_sf"/>
</dbReference>
<keyword evidence="5" id="KW-0597">Phosphoprotein</keyword>
<dbReference type="RefSeq" id="WP_051448642.1">
    <property type="nucleotide sequence ID" value="NZ_ASQA01000013.1"/>
</dbReference>
<dbReference type="SMART" id="SM00388">
    <property type="entry name" value="HisKA"/>
    <property type="match status" value="1"/>
</dbReference>
<gene>
    <name evidence="17" type="ORF">C176_07717</name>
</gene>
<dbReference type="Proteomes" id="UP000019062">
    <property type="component" value="Unassembled WGS sequence"/>
</dbReference>
<dbReference type="CDD" id="cd00075">
    <property type="entry name" value="HATPase"/>
    <property type="match status" value="1"/>
</dbReference>
<dbReference type="eggNOG" id="COG5002">
    <property type="taxonomic scope" value="Bacteria"/>
</dbReference>
<dbReference type="GO" id="GO:0005524">
    <property type="term" value="F:ATP binding"/>
    <property type="evidence" value="ECO:0007669"/>
    <property type="project" value="UniProtKB-KW"/>
</dbReference>
<evidence type="ECO:0000256" key="2">
    <source>
        <dbReference type="ARBA" id="ARBA00004651"/>
    </source>
</evidence>
<reference evidence="17 18" key="1">
    <citation type="journal article" date="2014" name="BMC Genomics">
        <title>Genomic comparison of sporeforming bacilli isolated from milk.</title>
        <authorList>
            <person name="Moreno Switt A.I."/>
            <person name="Andrus A.D."/>
            <person name="Ranieri M.L."/>
            <person name="Orsi R.H."/>
            <person name="Ivy R."/>
            <person name="den Bakker H.C."/>
            <person name="Martin N.H."/>
            <person name="Wiedmann M."/>
            <person name="Boor K.J."/>
        </authorList>
    </citation>
    <scope>NUCLEOTIDE SEQUENCE [LARGE SCALE GENOMIC DNA]</scope>
    <source>
        <strain evidence="17 18">FSL R5-213</strain>
    </source>
</reference>
<feature type="transmembrane region" description="Helical" evidence="14">
    <location>
        <begin position="139"/>
        <end position="158"/>
    </location>
</feature>
<evidence type="ECO:0000256" key="9">
    <source>
        <dbReference type="ARBA" id="ARBA00022777"/>
    </source>
</evidence>
<dbReference type="PANTHER" id="PTHR45528">
    <property type="entry name" value="SENSOR HISTIDINE KINASE CPXA"/>
    <property type="match status" value="1"/>
</dbReference>
<dbReference type="GO" id="GO:0005886">
    <property type="term" value="C:plasma membrane"/>
    <property type="evidence" value="ECO:0007669"/>
    <property type="project" value="UniProtKB-SubCell"/>
</dbReference>
<organism evidence="17 18">
    <name type="scientific">Viridibacillus arenosi FSL R5-213</name>
    <dbReference type="NCBI Taxonomy" id="1227360"/>
    <lineage>
        <taxon>Bacteria</taxon>
        <taxon>Bacillati</taxon>
        <taxon>Bacillota</taxon>
        <taxon>Bacilli</taxon>
        <taxon>Bacillales</taxon>
        <taxon>Caryophanaceae</taxon>
        <taxon>Viridibacillus</taxon>
    </lineage>
</organism>
<evidence type="ECO:0000256" key="3">
    <source>
        <dbReference type="ARBA" id="ARBA00012438"/>
    </source>
</evidence>
<evidence type="ECO:0000256" key="11">
    <source>
        <dbReference type="ARBA" id="ARBA00022989"/>
    </source>
</evidence>
<dbReference type="PROSITE" id="PS50885">
    <property type="entry name" value="HAMP"/>
    <property type="match status" value="1"/>
</dbReference>
<evidence type="ECO:0000259" key="16">
    <source>
        <dbReference type="PROSITE" id="PS50885"/>
    </source>
</evidence>
<evidence type="ECO:0000256" key="8">
    <source>
        <dbReference type="ARBA" id="ARBA00022741"/>
    </source>
</evidence>
<dbReference type="InterPro" id="IPR003594">
    <property type="entry name" value="HATPase_dom"/>
</dbReference>
<dbReference type="Pfam" id="PF00512">
    <property type="entry name" value="HisKA"/>
    <property type="match status" value="1"/>
</dbReference>
<dbReference type="SMART" id="SM00304">
    <property type="entry name" value="HAMP"/>
    <property type="match status" value="1"/>
</dbReference>
<evidence type="ECO:0000256" key="14">
    <source>
        <dbReference type="SAM" id="Phobius"/>
    </source>
</evidence>
<keyword evidence="7 14" id="KW-0812">Transmembrane</keyword>
<dbReference type="Pfam" id="PF00672">
    <property type="entry name" value="HAMP"/>
    <property type="match status" value="1"/>
</dbReference>
<evidence type="ECO:0000256" key="12">
    <source>
        <dbReference type="ARBA" id="ARBA00023012"/>
    </source>
</evidence>
<dbReference type="InterPro" id="IPR003660">
    <property type="entry name" value="HAMP_dom"/>
</dbReference>
<dbReference type="Gene3D" id="3.30.565.10">
    <property type="entry name" value="Histidine kinase-like ATPase, C-terminal domain"/>
    <property type="match status" value="1"/>
</dbReference>
<name>W4F292_9BACL</name>
<proteinExistence type="predicted"/>
<evidence type="ECO:0000256" key="1">
    <source>
        <dbReference type="ARBA" id="ARBA00000085"/>
    </source>
</evidence>
<keyword evidence="9 17" id="KW-0418">Kinase</keyword>
<dbReference type="InterPro" id="IPR003661">
    <property type="entry name" value="HisK_dim/P_dom"/>
</dbReference>
<dbReference type="InterPro" id="IPR005467">
    <property type="entry name" value="His_kinase_dom"/>
</dbReference>
<sequence length="436" mass="50231">MNNLTTRLLLNFIITLAISLCIAIFITFQVIPSHIAKQISNNVQKIAQSVEEQQLSEDAFQNELFQFSLTNISYQSMETLQNSPLLSNVSKKKIREGQAVEGDDTSKDLVYIYPIEIHSDTKYLQFILKQTIFKNMLKSAFILLSKITLFVGIGLNIFTSIQIVRPIRKLKEYTAQFAKGNFTFKHTKNYSNEIDQLYESFGTMSNDLEKMLQSQKDFVSNISHEFQTPLTSIKGFTKALQQKEMSREKQLYYLRIIEHESARLSQLSRNVLKLSSLQNGTQPLEKRTFDLAEQLRQVIISLEPHWATKAIEFDVQIERSIIEADELLLYQVWYNLINNAIHFTPENCKLGLTLRSDGEHYTIQLEDEGPGIEQPELDRVKEPFYKAKNQKSTGNGLGLSIVENIVRKHHGTFQLENYERGLRVTVILPHKNEATN</sequence>
<dbReference type="Gene3D" id="1.10.287.130">
    <property type="match status" value="1"/>
</dbReference>
<dbReference type="SUPFAM" id="SSF158472">
    <property type="entry name" value="HAMP domain-like"/>
    <property type="match status" value="1"/>
</dbReference>
<dbReference type="CDD" id="cd06225">
    <property type="entry name" value="HAMP"/>
    <property type="match status" value="1"/>
</dbReference>
<keyword evidence="10" id="KW-0067">ATP-binding</keyword>
<evidence type="ECO:0000256" key="6">
    <source>
        <dbReference type="ARBA" id="ARBA00022679"/>
    </source>
</evidence>
<evidence type="ECO:0000313" key="18">
    <source>
        <dbReference type="Proteomes" id="UP000019062"/>
    </source>
</evidence>
<comment type="caution">
    <text evidence="17">The sequence shown here is derived from an EMBL/GenBank/DDBJ whole genome shotgun (WGS) entry which is preliminary data.</text>
</comment>
<dbReference type="PRINTS" id="PR00344">
    <property type="entry name" value="BCTRLSENSOR"/>
</dbReference>
<accession>W4F292</accession>
<keyword evidence="18" id="KW-1185">Reference proteome</keyword>
<dbReference type="PROSITE" id="PS50109">
    <property type="entry name" value="HIS_KIN"/>
    <property type="match status" value="1"/>
</dbReference>
<dbReference type="Gene3D" id="6.10.340.10">
    <property type="match status" value="1"/>
</dbReference>
<dbReference type="EMBL" id="ASQA01000013">
    <property type="protein sequence ID" value="ETT86584.1"/>
    <property type="molecule type" value="Genomic_DNA"/>
</dbReference>
<dbReference type="SUPFAM" id="SSF47384">
    <property type="entry name" value="Homodimeric domain of signal transducing histidine kinase"/>
    <property type="match status" value="1"/>
</dbReference>
<dbReference type="GO" id="GO:0000155">
    <property type="term" value="F:phosphorelay sensor kinase activity"/>
    <property type="evidence" value="ECO:0007669"/>
    <property type="project" value="InterPro"/>
</dbReference>